<feature type="region of interest" description="Disordered" evidence="1">
    <location>
        <begin position="26"/>
        <end position="52"/>
    </location>
</feature>
<keyword evidence="3" id="KW-1185">Reference proteome</keyword>
<feature type="compositionally biased region" description="Polar residues" evidence="1">
    <location>
        <begin position="569"/>
        <end position="591"/>
    </location>
</feature>
<feature type="region of interest" description="Disordered" evidence="1">
    <location>
        <begin position="465"/>
        <end position="728"/>
    </location>
</feature>
<dbReference type="EMBL" id="NEXV01000587">
    <property type="protein sequence ID" value="PIG80983.1"/>
    <property type="molecule type" value="Genomic_DNA"/>
</dbReference>
<accession>A0A2G7FKA5</accession>
<feature type="compositionally biased region" description="Acidic residues" evidence="1">
    <location>
        <begin position="615"/>
        <end position="625"/>
    </location>
</feature>
<dbReference type="AlphaFoldDB" id="A0A2G7FKA5"/>
<gene>
    <name evidence="2" type="ORF">AARAC_011010</name>
</gene>
<evidence type="ECO:0000313" key="2">
    <source>
        <dbReference type="EMBL" id="PIG80983.1"/>
    </source>
</evidence>
<feature type="compositionally biased region" description="Polar residues" evidence="1">
    <location>
        <begin position="706"/>
        <end position="718"/>
    </location>
</feature>
<reference evidence="2 3" key="1">
    <citation type="submission" date="2017-05" db="EMBL/GenBank/DDBJ databases">
        <title>Genome sequence for an aflatoxigenic pathogen of Argentinian peanut, Aspergillus arachidicola.</title>
        <authorList>
            <person name="Moore G."/>
            <person name="Beltz S.B."/>
            <person name="Mack B.M."/>
        </authorList>
    </citation>
    <scope>NUCLEOTIDE SEQUENCE [LARGE SCALE GENOMIC DNA]</scope>
    <source>
        <strain evidence="2 3">CBS 117610</strain>
    </source>
</reference>
<organism evidence="2 3">
    <name type="scientific">Aspergillus arachidicola</name>
    <dbReference type="NCBI Taxonomy" id="656916"/>
    <lineage>
        <taxon>Eukaryota</taxon>
        <taxon>Fungi</taxon>
        <taxon>Dikarya</taxon>
        <taxon>Ascomycota</taxon>
        <taxon>Pezizomycotina</taxon>
        <taxon>Eurotiomycetes</taxon>
        <taxon>Eurotiomycetidae</taxon>
        <taxon>Eurotiales</taxon>
        <taxon>Aspergillaceae</taxon>
        <taxon>Aspergillus</taxon>
        <taxon>Aspergillus subgen. Circumdati</taxon>
    </lineage>
</organism>
<proteinExistence type="predicted"/>
<feature type="compositionally biased region" description="Basic and acidic residues" evidence="1">
    <location>
        <begin position="484"/>
        <end position="502"/>
    </location>
</feature>
<feature type="compositionally biased region" description="Acidic residues" evidence="1">
    <location>
        <begin position="34"/>
        <end position="43"/>
    </location>
</feature>
<feature type="region of interest" description="Disordered" evidence="1">
    <location>
        <begin position="795"/>
        <end position="835"/>
    </location>
</feature>
<name>A0A2G7FKA5_9EURO</name>
<evidence type="ECO:0000256" key="1">
    <source>
        <dbReference type="SAM" id="MobiDB-lite"/>
    </source>
</evidence>
<dbReference type="Proteomes" id="UP000231358">
    <property type="component" value="Unassembled WGS sequence"/>
</dbReference>
<feature type="compositionally biased region" description="Acidic residues" evidence="1">
    <location>
        <begin position="113"/>
        <end position="124"/>
    </location>
</feature>
<feature type="compositionally biased region" description="Basic and acidic residues" evidence="1">
    <location>
        <begin position="595"/>
        <end position="609"/>
    </location>
</feature>
<feature type="compositionally biased region" description="Basic and acidic residues" evidence="1">
    <location>
        <begin position="231"/>
        <end position="245"/>
    </location>
</feature>
<comment type="caution">
    <text evidence="2">The sequence shown here is derived from an EMBL/GenBank/DDBJ whole genome shotgun (WGS) entry which is preliminary data.</text>
</comment>
<evidence type="ECO:0000313" key="3">
    <source>
        <dbReference type="Proteomes" id="UP000231358"/>
    </source>
</evidence>
<feature type="region of interest" description="Disordered" evidence="1">
    <location>
        <begin position="113"/>
        <end position="311"/>
    </location>
</feature>
<protein>
    <submittedName>
        <fullName evidence="2">Conserved glutamic acid-rich protein</fullName>
    </submittedName>
</protein>
<feature type="compositionally biased region" description="Basic and acidic residues" evidence="1">
    <location>
        <begin position="174"/>
        <end position="186"/>
    </location>
</feature>
<feature type="compositionally biased region" description="Basic and acidic residues" evidence="1">
    <location>
        <begin position="258"/>
        <end position="292"/>
    </location>
</feature>
<dbReference type="STRING" id="656916.A0A2G7FKA5"/>
<dbReference type="Pfam" id="PF10336">
    <property type="entry name" value="DUF2420"/>
    <property type="match status" value="1"/>
</dbReference>
<feature type="compositionally biased region" description="Basic and acidic residues" evidence="1">
    <location>
        <begin position="643"/>
        <end position="668"/>
    </location>
</feature>
<sequence>MATTSSLAFSAMETPVLDDTMEMASPYQGHADDFDIDLDDMDDQASNTDKDMMGADEYEEALHGTEYEQDGPNDADMIDEVAEPAMLDMDDQYAETSYSVEMQYGTEKIYEAEMLEDDYDEDIDAPVPEAPVPESQEAPASLEPADNQVTSEHILTEKNDGEEATSENYTAEARPGDNIESAHLENDALEEVPPEHHHQDKNNIIQEAEVDRPESADVDNNVVDANQPEQADIHEIPGDHEDHTAGAESPEVHEDDAGENRQTADENKELESEETKTTEHDTERDEPHRQETELAEDDEQEQGTTKDSSLYPVRVYYQDNEISLFPPKEGDSSETFFLEDENLAYAPLGELFQSCRQVLQDNVGDNEVLIMDVDALNLQLTEDSLHISKVTLYQIVDLYLQLCHNDGIDGPEPLYLTLNTKLTISAEVSDLLLAASEGKGLSEIHSWDGYQEVEAASAEIFEGDDREASAGEEQQDISGQQKSHPSETQEVHGNESDVHEQQVAESQPEEQHPESDAAGANLSGGNTEETHNDGETKAPTQPELGNPKSHDRQSLNEESYDSEAEQHTESTATITNLSATDLTEEQPNPDGSTDVPHDDHQAHDIHEEQSAPDSTNDESYPEEGEIPINANHNDGTEEVEGDASDHGDDDHHATESITEELRGESLKENDEDSQSEVEGAASQFQDDETEETLQGDKSDILPKLDNTGSDLSGNNVQPSPDPVDDALGIAGDILDSPILGSAIADNDIEGTDLPEEFDDVTEHIASNHTNQEAEELPFEDDEDYLDLGIAEDLGVAEALGTQSPVPASTKRHREPEDEFELAESPTPDAKRSRSS</sequence>
<dbReference type="InterPro" id="IPR018822">
    <property type="entry name" value="UPF0646"/>
</dbReference>